<sequence>MAHLLQRHLQEPSLLLRDEAYQLTARLQQLLAAAAAKPKFIQGLDVHK</sequence>
<name>A0A6A0ADQ2_HAELA</name>
<keyword evidence="2" id="KW-1185">Reference proteome</keyword>
<gene>
    <name evidence="1" type="ORF">HaLaN_29325</name>
</gene>
<organism evidence="1 2">
    <name type="scientific">Haematococcus lacustris</name>
    <name type="common">Green alga</name>
    <name type="synonym">Haematococcus pluvialis</name>
    <dbReference type="NCBI Taxonomy" id="44745"/>
    <lineage>
        <taxon>Eukaryota</taxon>
        <taxon>Viridiplantae</taxon>
        <taxon>Chlorophyta</taxon>
        <taxon>core chlorophytes</taxon>
        <taxon>Chlorophyceae</taxon>
        <taxon>CS clade</taxon>
        <taxon>Chlamydomonadales</taxon>
        <taxon>Haematococcaceae</taxon>
        <taxon>Haematococcus</taxon>
    </lineage>
</organism>
<evidence type="ECO:0000313" key="2">
    <source>
        <dbReference type="Proteomes" id="UP000485058"/>
    </source>
</evidence>
<dbReference type="EMBL" id="BLLF01004923">
    <property type="protein sequence ID" value="GFH30463.1"/>
    <property type="molecule type" value="Genomic_DNA"/>
</dbReference>
<reference evidence="1 2" key="1">
    <citation type="submission" date="2020-02" db="EMBL/GenBank/DDBJ databases">
        <title>Draft genome sequence of Haematococcus lacustris strain NIES-144.</title>
        <authorList>
            <person name="Morimoto D."/>
            <person name="Nakagawa S."/>
            <person name="Yoshida T."/>
            <person name="Sawayama S."/>
        </authorList>
    </citation>
    <scope>NUCLEOTIDE SEQUENCE [LARGE SCALE GENOMIC DNA]</scope>
    <source>
        <strain evidence="1 2">NIES-144</strain>
    </source>
</reference>
<evidence type="ECO:0000313" key="1">
    <source>
        <dbReference type="EMBL" id="GFH30463.1"/>
    </source>
</evidence>
<dbReference type="AlphaFoldDB" id="A0A6A0ADQ2"/>
<dbReference type="Proteomes" id="UP000485058">
    <property type="component" value="Unassembled WGS sequence"/>
</dbReference>
<accession>A0A6A0ADQ2</accession>
<proteinExistence type="predicted"/>
<protein>
    <submittedName>
        <fullName evidence="1">Uncharacterized protein</fullName>
    </submittedName>
</protein>
<comment type="caution">
    <text evidence="1">The sequence shown here is derived from an EMBL/GenBank/DDBJ whole genome shotgun (WGS) entry which is preliminary data.</text>
</comment>